<feature type="domain" description="Mga helix-turn-helix" evidence="3">
    <location>
        <begin position="75"/>
        <end position="157"/>
    </location>
</feature>
<dbReference type="Gene3D" id="1.10.10.10">
    <property type="entry name" value="Winged helix-like DNA-binding domain superfamily/Winged helix DNA-binding domain"/>
    <property type="match status" value="1"/>
</dbReference>
<dbReference type="Pfam" id="PF05043">
    <property type="entry name" value="Mga"/>
    <property type="match status" value="1"/>
</dbReference>
<evidence type="ECO:0000313" key="4">
    <source>
        <dbReference type="EMBL" id="UUV98615.1"/>
    </source>
</evidence>
<reference evidence="4" key="1">
    <citation type="submission" date="2022-08" db="EMBL/GenBank/DDBJ databases">
        <title>Genome sequence of Vagococcus luciliae DSM 112651.</title>
        <authorList>
            <person name="Juan G."/>
            <person name="Anja P."/>
            <person name="Rolf D."/>
            <person name="Kampfer P."/>
            <person name="Vilcinskas A."/>
        </authorList>
    </citation>
    <scope>NUCLEOTIDE SEQUENCE</scope>
    <source>
        <strain evidence="4">G314FT</strain>
    </source>
</reference>
<reference evidence="4" key="2">
    <citation type="submission" date="2022-08" db="EMBL/GenBank/DDBJ databases">
        <authorList>
            <person name="Poehlein A."/>
            <person name="Guzman J."/>
            <person name="Daniel R."/>
            <person name="Vilcinskas A."/>
        </authorList>
    </citation>
    <scope>NUCLEOTIDE SEQUENCE</scope>
    <source>
        <strain evidence="4">G314FT</strain>
    </source>
</reference>
<organism evidence="4 5">
    <name type="scientific">Vagococcus luciliae</name>
    <dbReference type="NCBI Taxonomy" id="2920380"/>
    <lineage>
        <taxon>Bacteria</taxon>
        <taxon>Bacillati</taxon>
        <taxon>Bacillota</taxon>
        <taxon>Bacilli</taxon>
        <taxon>Lactobacillales</taxon>
        <taxon>Enterococcaceae</taxon>
        <taxon>Vagococcus</taxon>
    </lineage>
</organism>
<sequence>MKHILNKDTERQQRLIMLMFKDDKWKSAKYISDTLSCNIKTLRQDIEYLTTTYEDVLICDYSKNIGYKFFVKTGHSIQEIFLDWINHSLFFSIITDVFYQKNKDDKDYFYNTYFVSETTLKRQVAIINYHLKELGISLSLSQMNFKVTDEFVARIFFGNREMEKRSIYDWDDSQIQNQQYAFQIIEILEDFHQIKLTVLQKNMMAYFVLCSVIRSSGGFYLDEPNIIESPLMIHKNVQGILRSFKDPNNNMKYLTSKEQINDTLRFLDKFFEKLKVTYTSKLATDISEELIELIVDKMKTEIGVFDKTLLVKDIGYILFVKENYPYKMSYINHRGYFNSAAIQIKYPVFYQAVMDSFNQLSNDHIWLATYTPELINSLFRYWNAQDYGYITSINQVKVFISTTLNENQVKLNQYIFEKAFKNKMVVIGYECQKASCNVDPTNKILAEAELVICNHQFYQGLDNIIIVDDIIDDAKLYYINQRLNKIQTEKMTGL</sequence>
<keyword evidence="1" id="KW-0805">Transcription regulation</keyword>
<dbReference type="EMBL" id="CP102451">
    <property type="protein sequence ID" value="UUV98615.1"/>
    <property type="molecule type" value="Genomic_DNA"/>
</dbReference>
<evidence type="ECO:0000313" key="5">
    <source>
        <dbReference type="Proteomes" id="UP001058273"/>
    </source>
</evidence>
<dbReference type="RefSeq" id="WP_257702130.1">
    <property type="nucleotide sequence ID" value="NZ_CP102451.1"/>
</dbReference>
<dbReference type="InterPro" id="IPR036388">
    <property type="entry name" value="WH-like_DNA-bd_sf"/>
</dbReference>
<keyword evidence="2" id="KW-0804">Transcription</keyword>
<proteinExistence type="predicted"/>
<evidence type="ECO:0000256" key="2">
    <source>
        <dbReference type="ARBA" id="ARBA00023163"/>
    </source>
</evidence>
<evidence type="ECO:0000259" key="3">
    <source>
        <dbReference type="Pfam" id="PF05043"/>
    </source>
</evidence>
<evidence type="ECO:0000256" key="1">
    <source>
        <dbReference type="ARBA" id="ARBA00023015"/>
    </source>
</evidence>
<gene>
    <name evidence="4" type="ORF">G314FT_07680</name>
</gene>
<dbReference type="InterPro" id="IPR050661">
    <property type="entry name" value="BglG_antiterminators"/>
</dbReference>
<dbReference type="InterPro" id="IPR007737">
    <property type="entry name" value="Mga_HTH"/>
</dbReference>
<dbReference type="PANTHER" id="PTHR30185">
    <property type="entry name" value="CRYPTIC BETA-GLUCOSIDE BGL OPERON ANTITERMINATOR"/>
    <property type="match status" value="1"/>
</dbReference>
<accession>A0ABY5NY77</accession>
<dbReference type="Proteomes" id="UP001058273">
    <property type="component" value="Chromosome"/>
</dbReference>
<keyword evidence="5" id="KW-1185">Reference proteome</keyword>
<protein>
    <recommendedName>
        <fullName evidence="3">Mga helix-turn-helix domain-containing protein</fullName>
    </recommendedName>
</protein>
<dbReference type="PANTHER" id="PTHR30185:SF18">
    <property type="entry name" value="TRANSCRIPTIONAL REGULATOR MTLR"/>
    <property type="match status" value="1"/>
</dbReference>
<name>A0ABY5NY77_9ENTE</name>